<evidence type="ECO:0000313" key="1">
    <source>
        <dbReference type="EMBL" id="KJU85330.1"/>
    </source>
</evidence>
<dbReference type="Proteomes" id="UP000033423">
    <property type="component" value="Unassembled WGS sequence"/>
</dbReference>
<reference evidence="1 2" key="1">
    <citation type="submission" date="2015-02" db="EMBL/GenBank/DDBJ databases">
        <title>Single-cell genomics of uncultivated deep-branching MTB reveals a conserved set of magnetosome genes.</title>
        <authorList>
            <person name="Kolinko S."/>
            <person name="Richter M."/>
            <person name="Glockner F.O."/>
            <person name="Brachmann A."/>
            <person name="Schuler D."/>
        </authorList>
    </citation>
    <scope>NUCLEOTIDE SEQUENCE [LARGE SCALE GENOMIC DNA]</scope>
    <source>
        <strain evidence="1">TM-1</strain>
    </source>
</reference>
<comment type="caution">
    <text evidence="1">The sequence shown here is derived from an EMBL/GenBank/DDBJ whole genome shotgun (WGS) entry which is preliminary data.</text>
</comment>
<proteinExistence type="predicted"/>
<sequence>MSDLLKDSTIIRFRPIRHWTDSKICAYAFCKDFHMAIALEIGLMFFYAIATLPTNPQPVNQPFTESRGLLCGVGEAGWSP</sequence>
<gene>
    <name evidence="1" type="ORF">MBAV_002480</name>
</gene>
<evidence type="ECO:0000313" key="2">
    <source>
        <dbReference type="Proteomes" id="UP000033423"/>
    </source>
</evidence>
<protein>
    <submittedName>
        <fullName evidence="1">Uncharacterized protein</fullName>
    </submittedName>
</protein>
<keyword evidence="2" id="KW-1185">Reference proteome</keyword>
<name>A0A0F3GTQ0_9BACT</name>
<accession>A0A0F3GTQ0</accession>
<organism evidence="1 2">
    <name type="scientific">Candidatus Magnetobacterium bavaricum</name>
    <dbReference type="NCBI Taxonomy" id="29290"/>
    <lineage>
        <taxon>Bacteria</taxon>
        <taxon>Pseudomonadati</taxon>
        <taxon>Nitrospirota</taxon>
        <taxon>Thermodesulfovibrionia</taxon>
        <taxon>Thermodesulfovibrionales</taxon>
        <taxon>Candidatus Magnetobacteriaceae</taxon>
        <taxon>Candidatus Magnetobacterium</taxon>
    </lineage>
</organism>
<dbReference type="AlphaFoldDB" id="A0A0F3GTQ0"/>
<dbReference type="EMBL" id="LACI01001069">
    <property type="protein sequence ID" value="KJU85330.1"/>
    <property type="molecule type" value="Genomic_DNA"/>
</dbReference>